<evidence type="ECO:0000313" key="2">
    <source>
        <dbReference type="EMBL" id="AYG57632.1"/>
    </source>
</evidence>
<keyword evidence="3" id="KW-1185">Reference proteome</keyword>
<reference evidence="2 3" key="1">
    <citation type="submission" date="2018-10" db="EMBL/GenBank/DDBJ databases">
        <title>Rhizobium etli, R. leguminosarum and a new Rhizobium genospecies from Phaseolus dumosus.</title>
        <authorList>
            <person name="Ramirez-Puebla S.T."/>
            <person name="Rogel-Hernandez M.A."/>
            <person name="Guerrero G."/>
            <person name="Ormeno-Orrillo E."/>
            <person name="Martinez-Romero J.C."/>
            <person name="Negrete-Yankelevich S."/>
            <person name="Martinez-Romero E."/>
        </authorList>
    </citation>
    <scope>NUCLEOTIDE SEQUENCE [LARGE SCALE GENOMIC DNA]</scope>
    <source>
        <strain evidence="2 3">CCGE525</strain>
    </source>
</reference>
<dbReference type="AlphaFoldDB" id="A0A387FQV2"/>
<sequence>MFQHGGASGLFIKNKILFNQLGLMCPAGVVAFLGLRAPIKRNLFKTRLCNGEQGAAIDLRATTLANWMTPNAGASIAASQIVCVHCGDTVE</sequence>
<feature type="transmembrane region" description="Helical" evidence="1">
    <location>
        <begin position="16"/>
        <end position="35"/>
    </location>
</feature>
<proteinExistence type="predicted"/>
<dbReference type="Proteomes" id="UP000282195">
    <property type="component" value="Chromosome"/>
</dbReference>
<keyword evidence="1" id="KW-0812">Transmembrane</keyword>
<evidence type="ECO:0000313" key="3">
    <source>
        <dbReference type="Proteomes" id="UP000282195"/>
    </source>
</evidence>
<name>A0A387FQV2_9HYPH</name>
<accession>A0A387FQV2</accession>
<dbReference type="KEGG" id="rjg:CCGE525_01455"/>
<dbReference type="EMBL" id="CP032694">
    <property type="protein sequence ID" value="AYG57632.1"/>
    <property type="molecule type" value="Genomic_DNA"/>
</dbReference>
<organism evidence="2 3">
    <name type="scientific">Rhizobium jaguaris</name>
    <dbReference type="NCBI Taxonomy" id="1312183"/>
    <lineage>
        <taxon>Bacteria</taxon>
        <taxon>Pseudomonadati</taxon>
        <taxon>Pseudomonadota</taxon>
        <taxon>Alphaproteobacteria</taxon>
        <taxon>Hyphomicrobiales</taxon>
        <taxon>Rhizobiaceae</taxon>
        <taxon>Rhizobium/Agrobacterium group</taxon>
        <taxon>Rhizobium</taxon>
    </lineage>
</organism>
<gene>
    <name evidence="2" type="ORF">CCGE525_01455</name>
</gene>
<protein>
    <submittedName>
        <fullName evidence="2">Uncharacterized protein</fullName>
    </submittedName>
</protein>
<keyword evidence="1" id="KW-1133">Transmembrane helix</keyword>
<keyword evidence="1" id="KW-0472">Membrane</keyword>
<evidence type="ECO:0000256" key="1">
    <source>
        <dbReference type="SAM" id="Phobius"/>
    </source>
</evidence>